<feature type="region of interest" description="Disordered" evidence="1">
    <location>
        <begin position="172"/>
        <end position="193"/>
    </location>
</feature>
<dbReference type="EMBL" id="JAUCMV010000005">
    <property type="protein sequence ID" value="KAK0396746.1"/>
    <property type="molecule type" value="Genomic_DNA"/>
</dbReference>
<dbReference type="InterPro" id="IPR002909">
    <property type="entry name" value="IPT_dom"/>
</dbReference>
<evidence type="ECO:0000313" key="3">
    <source>
        <dbReference type="EMBL" id="KAK0396746.1"/>
    </source>
</evidence>
<dbReference type="InterPro" id="IPR035892">
    <property type="entry name" value="C2_domain_sf"/>
</dbReference>
<dbReference type="CDD" id="cd00030">
    <property type="entry name" value="C2"/>
    <property type="match status" value="1"/>
</dbReference>
<protein>
    <recommendedName>
        <fullName evidence="2">IPT/TIG domain-containing protein</fullName>
    </recommendedName>
</protein>
<evidence type="ECO:0000313" key="4">
    <source>
        <dbReference type="Proteomes" id="UP001175271"/>
    </source>
</evidence>
<evidence type="ECO:0000256" key="1">
    <source>
        <dbReference type="SAM" id="MobiDB-lite"/>
    </source>
</evidence>
<proteinExistence type="predicted"/>
<dbReference type="AlphaFoldDB" id="A0AA39H101"/>
<sequence length="396" mass="44664">MLRIMVYFQLGYYCVISAKFIFSSATGLFLKDEKATPCYVIFGINGSFYRTTPKNGASPEWNEVQQFNVSSDLLTLHVIIRDAQCRLAAVQVPIKEIAFSTSDPQKLELTHTVHSQLAPTLFYRSNILDYRGGFGNKMCDWVSQRLPLIMESFRNAQVIEWTWPNCRTSSHRNKTDQLSDCQPSTDHNQEAFSSGSPFISSIKEAIAVSTIFNNPNFLEGEQAEISSTIPRRATVHGGTRIIIGGSNFGLSISNIKLLLIAGSDCTKMIQSYSSNQIHVLTRRFYPVSSEIVIVTKCNGTAISDFEFTYYDESSIYRKMSCVPVMPTPKQYRNACTQTLIPQSDANEHTIQAERIGHLVDEVDKLRLENKRQNLYLDQLVSRIMEMCPAILASKIN</sequence>
<dbReference type="InterPro" id="IPR013783">
    <property type="entry name" value="Ig-like_fold"/>
</dbReference>
<evidence type="ECO:0000259" key="2">
    <source>
        <dbReference type="Pfam" id="PF01833"/>
    </source>
</evidence>
<gene>
    <name evidence="3" type="ORF">QR680_001836</name>
</gene>
<dbReference type="InterPro" id="IPR014756">
    <property type="entry name" value="Ig_E-set"/>
</dbReference>
<keyword evidence="4" id="KW-1185">Reference proteome</keyword>
<accession>A0AA39H101</accession>
<organism evidence="3 4">
    <name type="scientific">Steinernema hermaphroditum</name>
    <dbReference type="NCBI Taxonomy" id="289476"/>
    <lineage>
        <taxon>Eukaryota</taxon>
        <taxon>Metazoa</taxon>
        <taxon>Ecdysozoa</taxon>
        <taxon>Nematoda</taxon>
        <taxon>Chromadorea</taxon>
        <taxon>Rhabditida</taxon>
        <taxon>Tylenchina</taxon>
        <taxon>Panagrolaimomorpha</taxon>
        <taxon>Strongyloidoidea</taxon>
        <taxon>Steinernematidae</taxon>
        <taxon>Steinernema</taxon>
    </lineage>
</organism>
<name>A0AA39H101_9BILA</name>
<dbReference type="SUPFAM" id="SSF49562">
    <property type="entry name" value="C2 domain (Calcium/lipid-binding domain, CaLB)"/>
    <property type="match status" value="1"/>
</dbReference>
<reference evidence="3" key="1">
    <citation type="submission" date="2023-06" db="EMBL/GenBank/DDBJ databases">
        <title>Genomic analysis of the entomopathogenic nematode Steinernema hermaphroditum.</title>
        <authorList>
            <person name="Schwarz E.M."/>
            <person name="Heppert J.K."/>
            <person name="Baniya A."/>
            <person name="Schwartz H.T."/>
            <person name="Tan C.-H."/>
            <person name="Antoshechkin I."/>
            <person name="Sternberg P.W."/>
            <person name="Goodrich-Blair H."/>
            <person name="Dillman A.R."/>
        </authorList>
    </citation>
    <scope>NUCLEOTIDE SEQUENCE</scope>
    <source>
        <strain evidence="3">PS9179</strain>
        <tissue evidence="3">Whole animal</tissue>
    </source>
</reference>
<comment type="caution">
    <text evidence="3">The sequence shown here is derived from an EMBL/GenBank/DDBJ whole genome shotgun (WGS) entry which is preliminary data.</text>
</comment>
<dbReference type="SUPFAM" id="SSF81296">
    <property type="entry name" value="E set domains"/>
    <property type="match status" value="1"/>
</dbReference>
<dbReference type="Proteomes" id="UP001175271">
    <property type="component" value="Unassembled WGS sequence"/>
</dbReference>
<feature type="domain" description="IPT/TIG" evidence="2">
    <location>
        <begin position="224"/>
        <end position="309"/>
    </location>
</feature>
<feature type="compositionally biased region" description="Polar residues" evidence="1">
    <location>
        <begin position="176"/>
        <end position="193"/>
    </location>
</feature>
<dbReference type="Gene3D" id="2.60.40.10">
    <property type="entry name" value="Immunoglobulins"/>
    <property type="match status" value="1"/>
</dbReference>
<dbReference type="Pfam" id="PF01833">
    <property type="entry name" value="TIG"/>
    <property type="match status" value="1"/>
</dbReference>
<dbReference type="CDD" id="cd00102">
    <property type="entry name" value="IPT"/>
    <property type="match status" value="1"/>
</dbReference>